<dbReference type="InterPro" id="IPR036865">
    <property type="entry name" value="CRAL-TRIO_dom_sf"/>
</dbReference>
<dbReference type="Pfam" id="PF00650">
    <property type="entry name" value="CRAL_TRIO"/>
    <property type="match status" value="1"/>
</dbReference>
<dbReference type="Pfam" id="PF03765">
    <property type="entry name" value="CRAL_TRIO_N"/>
    <property type="match status" value="1"/>
</dbReference>
<evidence type="ECO:0000259" key="2">
    <source>
        <dbReference type="PROSITE" id="PS50191"/>
    </source>
</evidence>
<dbReference type="RefSeq" id="XP_035349673.1">
    <property type="nucleotide sequence ID" value="XM_035493780.1"/>
</dbReference>
<proteinExistence type="predicted"/>
<feature type="region of interest" description="Disordered" evidence="1">
    <location>
        <begin position="1"/>
        <end position="27"/>
    </location>
</feature>
<dbReference type="EMBL" id="CP055903">
    <property type="protein sequence ID" value="QKX63499.1"/>
    <property type="molecule type" value="Genomic_DNA"/>
</dbReference>
<dbReference type="InterPro" id="IPR051026">
    <property type="entry name" value="PI/PC_transfer"/>
</dbReference>
<name>A0A7H8RAL2_TALRU</name>
<dbReference type="GeneID" id="55998149"/>
<dbReference type="KEGG" id="trg:TRUGW13939_10670"/>
<protein>
    <recommendedName>
        <fullName evidence="2">CRAL-TRIO domain-containing protein</fullName>
    </recommendedName>
</protein>
<dbReference type="Proteomes" id="UP000509510">
    <property type="component" value="Chromosome VI"/>
</dbReference>
<feature type="domain" description="CRAL-TRIO" evidence="2">
    <location>
        <begin position="135"/>
        <end position="328"/>
    </location>
</feature>
<reference evidence="4" key="1">
    <citation type="submission" date="2020-06" db="EMBL/GenBank/DDBJ databases">
        <title>A chromosome-scale genome assembly of Talaromyces rugulosus W13939.</title>
        <authorList>
            <person name="Wang B."/>
            <person name="Guo L."/>
            <person name="Ye K."/>
            <person name="Wang L."/>
        </authorList>
    </citation>
    <scope>NUCLEOTIDE SEQUENCE [LARGE SCALE GENOMIC DNA]</scope>
    <source>
        <strain evidence="4">W13939</strain>
    </source>
</reference>
<dbReference type="AlphaFoldDB" id="A0A7H8RAL2"/>
<keyword evidence="4" id="KW-1185">Reference proteome</keyword>
<feature type="compositionally biased region" description="Basic and acidic residues" evidence="1">
    <location>
        <begin position="404"/>
        <end position="416"/>
    </location>
</feature>
<evidence type="ECO:0000256" key="1">
    <source>
        <dbReference type="SAM" id="MobiDB-lite"/>
    </source>
</evidence>
<evidence type="ECO:0000313" key="3">
    <source>
        <dbReference type="EMBL" id="QKX63499.1"/>
    </source>
</evidence>
<gene>
    <name evidence="3" type="ORF">TRUGW13939_10670</name>
</gene>
<dbReference type="Gene3D" id="3.40.525.10">
    <property type="entry name" value="CRAL-TRIO lipid binding domain"/>
    <property type="match status" value="1"/>
</dbReference>
<dbReference type="SUPFAM" id="SSF52087">
    <property type="entry name" value="CRAL/TRIO domain"/>
    <property type="match status" value="1"/>
</dbReference>
<feature type="region of interest" description="Disordered" evidence="1">
    <location>
        <begin position="370"/>
        <end position="429"/>
    </location>
</feature>
<dbReference type="SMART" id="SM00516">
    <property type="entry name" value="SEC14"/>
    <property type="match status" value="1"/>
</dbReference>
<dbReference type="PROSITE" id="PS50191">
    <property type="entry name" value="CRAL_TRIO"/>
    <property type="match status" value="1"/>
</dbReference>
<dbReference type="SUPFAM" id="SSF46938">
    <property type="entry name" value="CRAL/TRIO N-terminal domain"/>
    <property type="match status" value="1"/>
</dbReference>
<accession>A0A7H8RAL2</accession>
<organism evidence="3 4">
    <name type="scientific">Talaromyces rugulosus</name>
    <name type="common">Penicillium rugulosum</name>
    <dbReference type="NCBI Taxonomy" id="121627"/>
    <lineage>
        <taxon>Eukaryota</taxon>
        <taxon>Fungi</taxon>
        <taxon>Dikarya</taxon>
        <taxon>Ascomycota</taxon>
        <taxon>Pezizomycotina</taxon>
        <taxon>Eurotiomycetes</taxon>
        <taxon>Eurotiomycetidae</taxon>
        <taxon>Eurotiales</taxon>
        <taxon>Trichocomaceae</taxon>
        <taxon>Talaromyces</taxon>
        <taxon>Talaromyces sect. Islandici</taxon>
    </lineage>
</organism>
<evidence type="ECO:0000313" key="4">
    <source>
        <dbReference type="Proteomes" id="UP000509510"/>
    </source>
</evidence>
<dbReference type="CDD" id="cd00170">
    <property type="entry name" value="SEC14"/>
    <property type="match status" value="1"/>
</dbReference>
<dbReference type="InterPro" id="IPR036273">
    <property type="entry name" value="CRAL/TRIO_N_dom_sf"/>
</dbReference>
<dbReference type="InterPro" id="IPR011074">
    <property type="entry name" value="CRAL/TRIO_N_dom"/>
</dbReference>
<dbReference type="PANTHER" id="PTHR45657">
    <property type="entry name" value="CRAL-TRIO DOMAIN-CONTAINING PROTEIN YKL091C-RELATED"/>
    <property type="match status" value="1"/>
</dbReference>
<dbReference type="PANTHER" id="PTHR45657:SF3">
    <property type="entry name" value="TRANSPORTER, PUTATIVE (AFU_ORTHOLOGUE AFUA_5G09260)-RELATED"/>
    <property type="match status" value="1"/>
</dbReference>
<dbReference type="SMART" id="SM01100">
    <property type="entry name" value="CRAL_TRIO_N"/>
    <property type="match status" value="1"/>
</dbReference>
<dbReference type="OrthoDB" id="30289at2759"/>
<sequence>MGFWSRKQEEPPAEDGESTPPTTTKGDLNKIAAENDVTASASQAAGTAWLAGHLNHLTPEQEEKLVEFKALVEEKEYYKPGKDGEPASHTDATLLRFLRARKFDVQGAYKQFTETEDWRKAEKIDALYENIRLESYERTRQMYPQWTGRRDRRGIPVYLFEVKHLTNKNVSSFSSEVTSQGASETHKDSTIPARLLCLFSLYEHLLQFVHPLCSALARPNPETPIVSSNNIVDISGVSLMQFWNLRSHMQDASVLSTAHYPETLDRIFIIGAPSFFPTVWNWIKRWFDPVTVSKIFILSSTEVQSTLETFMEPESIPSQYGGKLDFEWGDMPNLDEPARKLAGAIEKTEQEGGYLKGPMRYLGDHIEVLGTDQGQPRRQTIPVPAATTSTTTTDTEDSAPVQDPSEKVEELAKADEIAPSAVETGAPVA</sequence>
<dbReference type="InterPro" id="IPR001251">
    <property type="entry name" value="CRAL-TRIO_dom"/>
</dbReference>
<dbReference type="Gene3D" id="1.10.8.20">
    <property type="entry name" value="N-terminal domain of phosphatidylinositol transfer protein sec14p"/>
    <property type="match status" value="1"/>
</dbReference>
<feature type="compositionally biased region" description="Basic and acidic residues" evidence="1">
    <location>
        <begin position="1"/>
        <end position="10"/>
    </location>
</feature>